<evidence type="ECO:0000313" key="7">
    <source>
        <dbReference type="EMBL" id="WPK27452.1"/>
    </source>
</evidence>
<comment type="function">
    <text evidence="6">Catalyzes the transfer of a geranyl-geranyl moiety from geranyl-geranyl pyrophosphate to cysteines occuring in specific C-terminal amino acid sequences.</text>
</comment>
<evidence type="ECO:0000256" key="2">
    <source>
        <dbReference type="ARBA" id="ARBA00022602"/>
    </source>
</evidence>
<dbReference type="Pfam" id="PF01239">
    <property type="entry name" value="PPTA"/>
    <property type="match status" value="3"/>
</dbReference>
<dbReference type="Gene3D" id="1.25.40.120">
    <property type="entry name" value="Protein prenylyltransferase"/>
    <property type="match status" value="1"/>
</dbReference>
<dbReference type="PANTHER" id="PTHR11129">
    <property type="entry name" value="PROTEIN FARNESYLTRANSFERASE ALPHA SUBUNIT/RAB GERANYLGERANYL TRANSFERASE ALPHA SUBUNIT"/>
    <property type="match status" value="1"/>
</dbReference>
<evidence type="ECO:0000256" key="5">
    <source>
        <dbReference type="ARBA" id="ARBA00047658"/>
    </source>
</evidence>
<dbReference type="RefSeq" id="XP_062879830.1">
    <property type="nucleotide sequence ID" value="XM_063023760.1"/>
</dbReference>
<keyword evidence="8" id="KW-1185">Reference proteome</keyword>
<comment type="catalytic activity">
    <reaction evidence="5 6">
        <text>geranylgeranyl diphosphate + L-cysteinyl-[protein] = S-geranylgeranyl-L-cysteinyl-[protein] + diphosphate</text>
        <dbReference type="Rhea" id="RHEA:21240"/>
        <dbReference type="Rhea" id="RHEA-COMP:10131"/>
        <dbReference type="Rhea" id="RHEA-COMP:11537"/>
        <dbReference type="ChEBI" id="CHEBI:29950"/>
        <dbReference type="ChEBI" id="CHEBI:33019"/>
        <dbReference type="ChEBI" id="CHEBI:57533"/>
        <dbReference type="ChEBI" id="CHEBI:86021"/>
        <dbReference type="EC" id="2.5.1.60"/>
    </reaction>
</comment>
<comment type="similarity">
    <text evidence="1 6">Belongs to the protein prenyltransferase subunit alpha family.</text>
</comment>
<sequence>MLKGMLREFPKCYWIWNHRRWCLEDLSKDHIADWKYELGLVLKVLEMDSRNFHGWHYRRYVVWSIERELLEAQGDAKKLQMSSLKLYLAEYVYATSKIKKNISNFSAWHSRSKLIPKIMILTSGVNDMGDLGEYAETVQLFKSPLKLLNYELDLVKTGMFMDAADTSVWLFMRWLLTDDIFVNELKKSSGDTYLQILEQQLSNVTELNELEKEDSPLQHDNVGCVKMIVFIRALINKQREKALLDKEVIESLNLLTELDPLRKGHYLDQINGLSPLTC</sequence>
<dbReference type="PROSITE" id="PS51147">
    <property type="entry name" value="PFTA"/>
    <property type="match status" value="2"/>
</dbReference>
<reference evidence="7 8" key="1">
    <citation type="submission" date="2023-10" db="EMBL/GenBank/DDBJ databases">
        <title>Draft Genome Sequence of Candida saopaulonensis from a very Premature Infant with Sepsis.</title>
        <authorList>
            <person name="Ning Y."/>
            <person name="Dai R."/>
            <person name="Xiao M."/>
            <person name="Xu Y."/>
            <person name="Yan Q."/>
            <person name="Zhang L."/>
        </authorList>
    </citation>
    <scope>NUCLEOTIDE SEQUENCE [LARGE SCALE GENOMIC DNA]</scope>
    <source>
        <strain evidence="7 8">19XY460</strain>
    </source>
</reference>
<keyword evidence="2 6" id="KW-0637">Prenyltransferase</keyword>
<dbReference type="GO" id="GO:0005968">
    <property type="term" value="C:Rab-protein geranylgeranyltransferase complex"/>
    <property type="evidence" value="ECO:0007669"/>
    <property type="project" value="TreeGrafter"/>
</dbReference>
<dbReference type="PANTHER" id="PTHR11129:SF2">
    <property type="entry name" value="GERANYLGERANYL TRANSFERASE TYPE-2 SUBUNIT ALPHA"/>
    <property type="match status" value="1"/>
</dbReference>
<evidence type="ECO:0000256" key="4">
    <source>
        <dbReference type="ARBA" id="ARBA00022737"/>
    </source>
</evidence>
<name>A0AAX4HFS9_9ASCO</name>
<organism evidence="7 8">
    <name type="scientific">Australozyma saopauloensis</name>
    <dbReference type="NCBI Taxonomy" id="291208"/>
    <lineage>
        <taxon>Eukaryota</taxon>
        <taxon>Fungi</taxon>
        <taxon>Dikarya</taxon>
        <taxon>Ascomycota</taxon>
        <taxon>Saccharomycotina</taxon>
        <taxon>Pichiomycetes</taxon>
        <taxon>Metschnikowiaceae</taxon>
        <taxon>Australozyma</taxon>
    </lineage>
</organism>
<accession>A0AAX4HFS9</accession>
<gene>
    <name evidence="7" type="ORF">PUMCH_004840</name>
</gene>
<dbReference type="KEGG" id="asau:88175900"/>
<dbReference type="Proteomes" id="UP001338582">
    <property type="component" value="Chromosome 6"/>
</dbReference>
<dbReference type="GeneID" id="88175900"/>
<evidence type="ECO:0000313" key="8">
    <source>
        <dbReference type="Proteomes" id="UP001338582"/>
    </source>
</evidence>
<dbReference type="AlphaFoldDB" id="A0AAX4HFS9"/>
<dbReference type="EC" id="2.5.1.60" evidence="6"/>
<dbReference type="GO" id="GO:0097354">
    <property type="term" value="P:prenylation"/>
    <property type="evidence" value="ECO:0007669"/>
    <property type="project" value="UniProtKB-UniRule"/>
</dbReference>
<protein>
    <recommendedName>
        <fullName evidence="6">Geranylgeranyl transferase type-2 subunit alpha</fullName>
        <ecNumber evidence="6">2.5.1.60</ecNumber>
    </recommendedName>
    <alternativeName>
        <fullName evidence="6">Geranylgeranyl transferase type II subunit alpha</fullName>
    </alternativeName>
</protein>
<dbReference type="GO" id="GO:0004663">
    <property type="term" value="F:Rab geranylgeranyltransferase activity"/>
    <property type="evidence" value="ECO:0007669"/>
    <property type="project" value="UniProtKB-UniRule"/>
</dbReference>
<evidence type="ECO:0000256" key="6">
    <source>
        <dbReference type="RuleBase" id="RU367120"/>
    </source>
</evidence>
<dbReference type="EMBL" id="CP138899">
    <property type="protein sequence ID" value="WPK27452.1"/>
    <property type="molecule type" value="Genomic_DNA"/>
</dbReference>
<proteinExistence type="inferred from homology"/>
<evidence type="ECO:0000256" key="3">
    <source>
        <dbReference type="ARBA" id="ARBA00022679"/>
    </source>
</evidence>
<evidence type="ECO:0000256" key="1">
    <source>
        <dbReference type="ARBA" id="ARBA00006734"/>
    </source>
</evidence>
<dbReference type="InterPro" id="IPR002088">
    <property type="entry name" value="Prenyl_trans_a"/>
</dbReference>
<keyword evidence="4" id="KW-0677">Repeat</keyword>
<keyword evidence="3 6" id="KW-0808">Transferase</keyword>
<dbReference type="SUPFAM" id="SSF48439">
    <property type="entry name" value="Protein prenylyltransferase"/>
    <property type="match status" value="1"/>
</dbReference>